<evidence type="ECO:0000313" key="5">
    <source>
        <dbReference type="EMBL" id="QQS82286.1"/>
    </source>
</evidence>
<gene>
    <name evidence="6" type="ORF">EIG99_02990</name>
    <name evidence="5" type="ORF">I6J05_10280</name>
</gene>
<dbReference type="GeneID" id="93725342"/>
<reference evidence="6 7" key="1">
    <citation type="submission" date="2018-11" db="EMBL/GenBank/DDBJ databases">
        <title>Genomic profiling of Staphylococcus species from a Poultry farm system in KwaZulu-Natal, South Africa.</title>
        <authorList>
            <person name="Amoako D.G."/>
            <person name="Somboro A.M."/>
            <person name="Abia A.L.K."/>
            <person name="Bester L.A."/>
            <person name="Essack S.Y."/>
        </authorList>
    </citation>
    <scope>NUCLEOTIDE SEQUENCE [LARGE SCALE GENOMIC DNA]</scope>
    <source>
        <strain evidence="6 7">SA11</strain>
    </source>
</reference>
<reference evidence="5 8" key="2">
    <citation type="submission" date="2021-01" db="EMBL/GenBank/DDBJ databases">
        <title>FDA dAtabase for Regulatory Grade micrObial Sequences (FDA-ARGOS): Supporting development and validation of Infectious Disease Dx tests.</title>
        <authorList>
            <person name="Sproer C."/>
            <person name="Gronow S."/>
            <person name="Severitt S."/>
            <person name="Schroder I."/>
            <person name="Tallon L."/>
            <person name="Sadzewicz L."/>
            <person name="Zhao X."/>
            <person name="Boylan J."/>
            <person name="Ott S."/>
            <person name="Bowen H."/>
            <person name="Vavikolanu K."/>
            <person name="Mehta A."/>
            <person name="Aluvathingal J."/>
            <person name="Nadendla S."/>
            <person name="Lowell S."/>
            <person name="Myers T."/>
            <person name="Yan Y."/>
            <person name="Sichtig H."/>
        </authorList>
    </citation>
    <scope>NUCLEOTIDE SEQUENCE [LARGE SCALE GENOMIC DNA]</scope>
    <source>
        <strain evidence="5 8">FDAARGOS_1148</strain>
    </source>
</reference>
<evidence type="ECO:0000256" key="1">
    <source>
        <dbReference type="ARBA" id="ARBA00023016"/>
    </source>
</evidence>
<dbReference type="AlphaFoldDB" id="A0A143PDT6"/>
<keyword evidence="2" id="KW-0456">Lyase</keyword>
<protein>
    <submittedName>
        <fullName evidence="6">Type 1 glutamine amidotransferase domain-containing protein</fullName>
    </submittedName>
</protein>
<keyword evidence="1" id="KW-0346">Stress response</keyword>
<evidence type="ECO:0000313" key="7">
    <source>
        <dbReference type="Proteomes" id="UP000293854"/>
    </source>
</evidence>
<dbReference type="Proteomes" id="UP000293854">
    <property type="component" value="Unassembled WGS sequence"/>
</dbReference>
<organism evidence="6 7">
    <name type="scientific">Staphylococcus condimenti</name>
    <dbReference type="NCBI Taxonomy" id="70255"/>
    <lineage>
        <taxon>Bacteria</taxon>
        <taxon>Bacillati</taxon>
        <taxon>Bacillota</taxon>
        <taxon>Bacilli</taxon>
        <taxon>Bacillales</taxon>
        <taxon>Staphylococcaceae</taxon>
        <taxon>Staphylococcus</taxon>
    </lineage>
</organism>
<dbReference type="OrthoDB" id="9792284at2"/>
<evidence type="ECO:0000313" key="6">
    <source>
        <dbReference type="EMBL" id="RZI03611.1"/>
    </source>
</evidence>
<dbReference type="EMBL" id="RQTE01000057">
    <property type="protein sequence ID" value="RZI03611.1"/>
    <property type="molecule type" value="Genomic_DNA"/>
</dbReference>
<dbReference type="PANTHER" id="PTHR48094:SF11">
    <property type="entry name" value="GLUTATHIONE-INDEPENDENT GLYOXALASE HSP31-RELATED"/>
    <property type="match status" value="1"/>
</dbReference>
<dbReference type="SUPFAM" id="SSF52317">
    <property type="entry name" value="Class I glutamine amidotransferase-like"/>
    <property type="match status" value="1"/>
</dbReference>
<feature type="domain" description="DJ-1/PfpI" evidence="4">
    <location>
        <begin position="27"/>
        <end position="222"/>
    </location>
</feature>
<dbReference type="GO" id="GO:0019243">
    <property type="term" value="P:methylglyoxal catabolic process to D-lactate via S-lactoyl-glutathione"/>
    <property type="evidence" value="ECO:0007669"/>
    <property type="project" value="TreeGrafter"/>
</dbReference>
<dbReference type="EMBL" id="CP068073">
    <property type="protein sequence ID" value="QQS82286.1"/>
    <property type="molecule type" value="Genomic_DNA"/>
</dbReference>
<evidence type="ECO:0000259" key="4">
    <source>
        <dbReference type="Pfam" id="PF01965"/>
    </source>
</evidence>
<dbReference type="GO" id="GO:0005737">
    <property type="term" value="C:cytoplasm"/>
    <property type="evidence" value="ECO:0007669"/>
    <property type="project" value="TreeGrafter"/>
</dbReference>
<dbReference type="PANTHER" id="PTHR48094">
    <property type="entry name" value="PROTEIN/NUCLEIC ACID DEGLYCASE DJ-1-RELATED"/>
    <property type="match status" value="1"/>
</dbReference>
<dbReference type="GO" id="GO:0019172">
    <property type="term" value="F:glyoxalase III activity"/>
    <property type="evidence" value="ECO:0007669"/>
    <property type="project" value="TreeGrafter"/>
</dbReference>
<keyword evidence="8" id="KW-1185">Reference proteome</keyword>
<dbReference type="InterPro" id="IPR029062">
    <property type="entry name" value="Class_I_gatase-like"/>
</dbReference>
<proteinExistence type="inferred from homology"/>
<sequence length="227" mass="25277">MKKILVAVTNVSKYPDLERPTGAWLGEVVHFADEFYKAGYEIDYVSPEGGFVPIDPASLQEDFMTDVDWKYYTDHKFMTKLNHSYKPEELNADDYEVIYYAGGHGVMWDFAKDKGLIDLAEKIYSDNGYVTAVCHGPAGLLNIKNDGQNLIKDKKVAGFSNSEESQMGVGDNLPYLLEDALKDKGGEYEKGDDWTSFVVADGRLITGQNPQSAQEVALDTLKALGHK</sequence>
<dbReference type="Proteomes" id="UP000595942">
    <property type="component" value="Chromosome"/>
</dbReference>
<evidence type="ECO:0000313" key="8">
    <source>
        <dbReference type="Proteomes" id="UP000595942"/>
    </source>
</evidence>
<evidence type="ECO:0000256" key="2">
    <source>
        <dbReference type="ARBA" id="ARBA00023239"/>
    </source>
</evidence>
<dbReference type="RefSeq" id="WP_047132056.1">
    <property type="nucleotide sequence ID" value="NZ_CP015114.1"/>
</dbReference>
<accession>A0A143PDT6</accession>
<dbReference type="GO" id="GO:0016740">
    <property type="term" value="F:transferase activity"/>
    <property type="evidence" value="ECO:0007669"/>
    <property type="project" value="UniProtKB-KW"/>
</dbReference>
<name>A0A143PDT6_9STAP</name>
<dbReference type="CDD" id="cd03141">
    <property type="entry name" value="GATase1_Hsp31_like"/>
    <property type="match status" value="1"/>
</dbReference>
<dbReference type="Gene3D" id="3.40.50.880">
    <property type="match status" value="1"/>
</dbReference>
<dbReference type="Pfam" id="PF01965">
    <property type="entry name" value="DJ-1_PfpI"/>
    <property type="match status" value="1"/>
</dbReference>
<dbReference type="InterPro" id="IPR002818">
    <property type="entry name" value="DJ-1/PfpI"/>
</dbReference>
<dbReference type="InterPro" id="IPR050325">
    <property type="entry name" value="Prot/Nucl_acid_deglycase"/>
</dbReference>
<keyword evidence="6" id="KW-0808">Transferase</keyword>
<dbReference type="KEGG" id="scv:A4G25_08240"/>
<keyword evidence="6" id="KW-0315">Glutamine amidotransferase</keyword>
<comment type="similarity">
    <text evidence="3">Belongs to the peptidase C56 family. HSP31-like subfamily.</text>
</comment>
<evidence type="ECO:0000256" key="3">
    <source>
        <dbReference type="ARBA" id="ARBA00038493"/>
    </source>
</evidence>